<dbReference type="PANTHER" id="PTHR19871">
    <property type="entry name" value="BETA TRANSDUCIN-RELATED PROTEIN"/>
    <property type="match status" value="1"/>
</dbReference>
<dbReference type="SUPFAM" id="SSF52540">
    <property type="entry name" value="P-loop containing nucleoside triphosphate hydrolases"/>
    <property type="match status" value="1"/>
</dbReference>
<feature type="compositionally biased region" description="Low complexity" evidence="3">
    <location>
        <begin position="1164"/>
        <end position="1178"/>
    </location>
</feature>
<feature type="compositionally biased region" description="Low complexity" evidence="3">
    <location>
        <begin position="20"/>
        <end position="35"/>
    </location>
</feature>
<dbReference type="GeneID" id="16077048"/>
<feature type="compositionally biased region" description="Low complexity" evidence="3">
    <location>
        <begin position="828"/>
        <end position="850"/>
    </location>
</feature>
<protein>
    <recommendedName>
        <fullName evidence="4">NACHT domain-containing protein</fullName>
    </recommendedName>
</protein>
<dbReference type="RefSeq" id="XP_004996463.1">
    <property type="nucleotide sequence ID" value="XM_004996406.1"/>
</dbReference>
<accession>F2U3T6</accession>
<dbReference type="Gene3D" id="2.130.10.10">
    <property type="entry name" value="YVTN repeat-like/Quinoprotein amine dehydrogenase"/>
    <property type="match status" value="2"/>
</dbReference>
<keyword evidence="2" id="KW-0677">Repeat</keyword>
<reference evidence="5" key="1">
    <citation type="submission" date="2009-08" db="EMBL/GenBank/DDBJ databases">
        <title>Annotation of Salpingoeca rosetta.</title>
        <authorList>
            <consortium name="The Broad Institute Genome Sequencing Platform"/>
            <person name="Russ C."/>
            <person name="Cuomo C."/>
            <person name="Burger G."/>
            <person name="Gray M.W."/>
            <person name="Holland P.W.H."/>
            <person name="King N."/>
            <person name="Lang F.B.F."/>
            <person name="Roger A.J."/>
            <person name="Ruiz-Trillo I."/>
            <person name="Young S.K."/>
            <person name="Zeng Q."/>
            <person name="Gargeya S."/>
            <person name="Alvarado L."/>
            <person name="Berlin A."/>
            <person name="Chapman S.B."/>
            <person name="Chen Z."/>
            <person name="Freedman E."/>
            <person name="Gellesch M."/>
            <person name="Goldberg J."/>
            <person name="Griggs A."/>
            <person name="Gujja S."/>
            <person name="Heilman E."/>
            <person name="Heiman D."/>
            <person name="Howarth C."/>
            <person name="Mehta T."/>
            <person name="Neiman D."/>
            <person name="Pearson M."/>
            <person name="Roberts A."/>
            <person name="Saif S."/>
            <person name="Shea T."/>
            <person name="Shenoy N."/>
            <person name="Sisk P."/>
            <person name="Stolte C."/>
            <person name="Sykes S."/>
            <person name="White J."/>
            <person name="Yandava C."/>
            <person name="Haas B."/>
            <person name="Nusbaum C."/>
            <person name="Birren B."/>
        </authorList>
    </citation>
    <scope>NUCLEOTIDE SEQUENCE [LARGE SCALE GENOMIC DNA]</scope>
    <source>
        <strain evidence="5">ATCC 50818</strain>
    </source>
</reference>
<feature type="region of interest" description="Disordered" evidence="3">
    <location>
        <begin position="1"/>
        <end position="43"/>
    </location>
</feature>
<organism evidence="6">
    <name type="scientific">Salpingoeca rosetta (strain ATCC 50818 / BSB-021)</name>
    <dbReference type="NCBI Taxonomy" id="946362"/>
    <lineage>
        <taxon>Eukaryota</taxon>
        <taxon>Choanoflagellata</taxon>
        <taxon>Craspedida</taxon>
        <taxon>Salpingoecidae</taxon>
        <taxon>Salpingoeca</taxon>
    </lineage>
</organism>
<dbReference type="PANTHER" id="PTHR19871:SF14">
    <property type="entry name" value="DUF4062 DOMAIN-CONTAINING PROTEIN"/>
    <property type="match status" value="1"/>
</dbReference>
<dbReference type="Proteomes" id="UP000007799">
    <property type="component" value="Unassembled WGS sequence"/>
</dbReference>
<dbReference type="SMART" id="SM00382">
    <property type="entry name" value="AAA"/>
    <property type="match status" value="1"/>
</dbReference>
<feature type="region of interest" description="Disordered" evidence="3">
    <location>
        <begin position="803"/>
        <end position="851"/>
    </location>
</feature>
<evidence type="ECO:0000256" key="3">
    <source>
        <dbReference type="SAM" id="MobiDB-lite"/>
    </source>
</evidence>
<dbReference type="Pfam" id="PF13191">
    <property type="entry name" value="AAA_16"/>
    <property type="match status" value="1"/>
</dbReference>
<dbReference type="STRING" id="946362.F2U3T6"/>
<dbReference type="Gene3D" id="3.40.50.300">
    <property type="entry name" value="P-loop containing nucleotide triphosphate hydrolases"/>
    <property type="match status" value="1"/>
</dbReference>
<evidence type="ECO:0000313" key="5">
    <source>
        <dbReference type="EMBL" id="EGD82280.1"/>
    </source>
</evidence>
<dbReference type="InterPro" id="IPR011047">
    <property type="entry name" value="Quinoprotein_ADH-like_sf"/>
</dbReference>
<dbReference type="InterPro" id="IPR003593">
    <property type="entry name" value="AAA+_ATPase"/>
</dbReference>
<dbReference type="PROSITE" id="PS50837">
    <property type="entry name" value="NACHT"/>
    <property type="match status" value="1"/>
</dbReference>
<dbReference type="InterPro" id="IPR025139">
    <property type="entry name" value="DUF4062"/>
</dbReference>
<dbReference type="InterPro" id="IPR052752">
    <property type="entry name" value="NACHT-WD_repeat"/>
</dbReference>
<dbReference type="KEGG" id="sre:PTSG_02950"/>
<dbReference type="SUPFAM" id="SSF50998">
    <property type="entry name" value="Quinoprotein alcohol dehydrogenase-like"/>
    <property type="match status" value="1"/>
</dbReference>
<dbReference type="InterPro" id="IPR041664">
    <property type="entry name" value="AAA_16"/>
</dbReference>
<dbReference type="InterPro" id="IPR001680">
    <property type="entry name" value="WD40_rpt"/>
</dbReference>
<evidence type="ECO:0000256" key="2">
    <source>
        <dbReference type="ARBA" id="ARBA00022737"/>
    </source>
</evidence>
<dbReference type="InterPro" id="IPR007111">
    <property type="entry name" value="NACHT_NTPase"/>
</dbReference>
<feature type="domain" description="NACHT" evidence="4">
    <location>
        <begin position="472"/>
        <end position="606"/>
    </location>
</feature>
<dbReference type="EMBL" id="GL832960">
    <property type="protein sequence ID" value="EGD82280.1"/>
    <property type="molecule type" value="Genomic_DNA"/>
</dbReference>
<dbReference type="eggNOG" id="KOG3602">
    <property type="taxonomic scope" value="Eukaryota"/>
</dbReference>
<dbReference type="Pfam" id="PF25469">
    <property type="entry name" value="WHD_NWD1"/>
    <property type="match status" value="1"/>
</dbReference>
<dbReference type="Gene3D" id="1.25.40.370">
    <property type="match status" value="1"/>
</dbReference>
<dbReference type="InterPro" id="IPR027417">
    <property type="entry name" value="P-loop_NTPase"/>
</dbReference>
<gene>
    <name evidence="5" type="ORF">PTSG_02950</name>
</gene>
<dbReference type="InterPro" id="IPR057588">
    <property type="entry name" value="NWD1/2-like_WH"/>
</dbReference>
<dbReference type="InterPro" id="IPR015943">
    <property type="entry name" value="WD40/YVTN_repeat-like_dom_sf"/>
</dbReference>
<dbReference type="SMART" id="SM00320">
    <property type="entry name" value="WD40"/>
    <property type="match status" value="6"/>
</dbReference>
<feature type="compositionally biased region" description="Basic and acidic residues" evidence="3">
    <location>
        <begin position="9"/>
        <end position="19"/>
    </location>
</feature>
<evidence type="ECO:0000313" key="6">
    <source>
        <dbReference type="Proteomes" id="UP000007799"/>
    </source>
</evidence>
<name>F2U3T6_SALR5</name>
<dbReference type="OrthoDB" id="2325716at2759"/>
<evidence type="ECO:0000256" key="1">
    <source>
        <dbReference type="ARBA" id="ARBA00022574"/>
    </source>
</evidence>
<evidence type="ECO:0000259" key="4">
    <source>
        <dbReference type="PROSITE" id="PS50837"/>
    </source>
</evidence>
<keyword evidence="6" id="KW-1185">Reference proteome</keyword>
<sequence>MGCHQSKLAMHEELAEERANASGNATASANTATKNTDTKQQEPLLPVLWDGVSRSKRGQWQQRLADAARAKLDPCERPAETLKRVLEGDALPDSEIQTLGTRQPAIRLFLSSTFTDTEVERNALIEDVYPYLKSLGQRLRVQVYQSSEMRWGIRSEASAAHETSEICMREIKRCQQESSGISYVLILGNKYGFRPFPAKIPEEEFNLLKDEMAKQAKQTASTVTPAALNKAMEYMDEWFVLNENVVPPTRELTPVKKEHSDAWWSDIFPTLQTCLRQAATGAPGLSDERRALYVQSVTAEEIENGLFKVEPKEARDKACFVFDRRLEGIDVALDPDTAKLFIDMAGGEVDEEAQQQLERSRAEAVPAALSPSRIKTMTIPWGPGIDLARTDHAEYMRTFADAFCDTLATDIERVAREHAFESDTVVEEAAAHAMFGNLRRRGFVSTAATQQTVDAALAHVQQRITGGKEVAAPFAICGPSGSGKTSLMAHIAGAIKKAHPAAVVVSRFLGTSRESGTARTLMANVYRHIHRALKGKKPAAAPAADFEKLTEQFQAALKLGTARKPLVLVLDSLDQLSDEDQGRNLEWLPLASLPPNCAIVVSSLPDVGGCWEVLKASLPDTNQQHVAKISKDDADGILSTWLADAKRSLIPAQRSVVLGAYESCPTPLYLRICTQFFALRWTHKDAIAPDFFPKTVEGLMEKVFDELETRHGKETVRAALGYLSASRGGLSDNEMEDLLSCNDTVLDEIYEWWVPPVRRVPPLIWARIVSDLEGALVERGAEGGVIIRARYHRQHREAAERRYLGLNSRSGAGNDTGDGSDGNGDGAGDVATSSSSSTTATSTSTTTTTALTVQRHGELADYFSGRWEHGRHLHDKTDDASALRDRKVASMKTVLAGRLDDPRSGAVVNARKVAVLPFHLMHAQRWEECATTLCDLEFIEAKATAGMVRQLVADFEDLQRSGGGGRRQGGALESLLKKHSFNIWTRFVARNANIFERTPGAVIARASLYPDQTAVFKAAETVLSAPGCRLPRVRQFEKPQQLSSLATVCSGFSFPPKGIAFTRNGKWVCAGVGSKLRAWDANTGKSVLTLSMPGQLEYVCRVVQLPNGHVATACSSGQIHVWNLSTRELVWTVEVAQAEEEFRSLYVPGDDLTVLVIVGPKPQPSSSQTAQPTSTTTTDPRRVHLMLYTPDLRQCVWRHEMDDTVLSWQLRDNTLVAGTNDGRIVWWKLGGAPTMAAAVQAIMDPIEGTLVEVASYAFLVKERELPLRHLPMSLVSGGLDVVAAGRFRMLSYIKADGSLSVERQFEHEISAIRVVAGGGALLALARGMFGITVIRADTLEAVHRIQAPANRIMAATPSGDLLACSDLQQPFVAVYSLEQVDVHAKALTDRGHQQQSLISEPHVAMLAADGASGAGEKETLPAFAVGRDDLGFYDAATMALVHTVALKEHRASALNPFIVLDAVRRKMYKDVITFREIKNTVAVTAVLLCTTTSDDGGDGAAVLATCDGNTIVKLWRLQQEEHPYVSIKVHSGYASSVSLVWLPKQQLLASCAQEQHLLLWNLAGELVRATNLKPAWAFLHPSLKYVVAEAYGGLQFLHASTLAPVFRAYGHDFGLEINTRNKRVRMTPDGRFFVSWAMDDAILVHDFSHLTL</sequence>
<dbReference type="InParanoid" id="F2U3T6"/>
<dbReference type="Pfam" id="PF13271">
    <property type="entry name" value="DUF4062"/>
    <property type="match status" value="1"/>
</dbReference>
<proteinExistence type="predicted"/>
<feature type="compositionally biased region" description="Gly residues" evidence="3">
    <location>
        <begin position="814"/>
        <end position="827"/>
    </location>
</feature>
<feature type="region of interest" description="Disordered" evidence="3">
    <location>
        <begin position="1161"/>
        <end position="1180"/>
    </location>
</feature>
<keyword evidence="1" id="KW-0853">WD repeat</keyword>